<accession>A0AAV8Q3M2</accession>
<keyword evidence="2" id="KW-0217">Developmental protein</keyword>
<evidence type="ECO:0000256" key="3">
    <source>
        <dbReference type="ARBA" id="ARBA00022782"/>
    </source>
</evidence>
<evidence type="ECO:0000256" key="5">
    <source>
        <dbReference type="SAM" id="SignalP"/>
    </source>
</evidence>
<organism evidence="6 7">
    <name type="scientific">Ensete ventricosum</name>
    <name type="common">Abyssinian banana</name>
    <name type="synonym">Musa ensete</name>
    <dbReference type="NCBI Taxonomy" id="4639"/>
    <lineage>
        <taxon>Eukaryota</taxon>
        <taxon>Viridiplantae</taxon>
        <taxon>Streptophyta</taxon>
        <taxon>Embryophyta</taxon>
        <taxon>Tracheophyta</taxon>
        <taxon>Spermatophyta</taxon>
        <taxon>Magnoliopsida</taxon>
        <taxon>Liliopsida</taxon>
        <taxon>Zingiberales</taxon>
        <taxon>Musaceae</taxon>
        <taxon>Ensete</taxon>
    </lineage>
</organism>
<evidence type="ECO:0000256" key="2">
    <source>
        <dbReference type="ARBA" id="ARBA00022473"/>
    </source>
</evidence>
<dbReference type="EMBL" id="JAQQAF010000008">
    <property type="protein sequence ID" value="KAJ8464268.1"/>
    <property type="molecule type" value="Genomic_DNA"/>
</dbReference>
<sequence>MFSSLPPRAMACYYCSPLCTFLLVAIFLFASTSHEASWAGSPDGQIAGSQPPRQPPPPLGEEIDPRYGVQKRLVPTGPNPLHN</sequence>
<feature type="chain" id="PRO_5043933662" description="CLAVATA3/ESR-related protein" evidence="5">
    <location>
        <begin position="34"/>
        <end position="83"/>
    </location>
</feature>
<keyword evidence="7" id="KW-1185">Reference proteome</keyword>
<protein>
    <recommendedName>
        <fullName evidence="8">CLAVATA3/ESR-related protein</fullName>
    </recommendedName>
</protein>
<evidence type="ECO:0000313" key="7">
    <source>
        <dbReference type="Proteomes" id="UP001222027"/>
    </source>
</evidence>
<comment type="similarity">
    <text evidence="1">Belongs to the CLV3/ESR signal peptide family.</text>
</comment>
<keyword evidence="3" id="KW-0221">Differentiation</keyword>
<dbReference type="InterPro" id="IPR039618">
    <property type="entry name" value="CLE9-13"/>
</dbReference>
<evidence type="ECO:0000313" key="6">
    <source>
        <dbReference type="EMBL" id="KAJ8464268.1"/>
    </source>
</evidence>
<gene>
    <name evidence="6" type="ORF">OPV22_026820</name>
</gene>
<reference evidence="6 7" key="1">
    <citation type="submission" date="2022-12" db="EMBL/GenBank/DDBJ databases">
        <title>Chromosome-scale assembly of the Ensete ventricosum genome.</title>
        <authorList>
            <person name="Dussert Y."/>
            <person name="Stocks J."/>
            <person name="Wendawek A."/>
            <person name="Woldeyes F."/>
            <person name="Nichols R.A."/>
            <person name="Borrell J.S."/>
        </authorList>
    </citation>
    <scope>NUCLEOTIDE SEQUENCE [LARGE SCALE GENOMIC DNA]</scope>
    <source>
        <strain evidence="7">cv. Maze</strain>
        <tissue evidence="6">Seeds</tissue>
    </source>
</reference>
<keyword evidence="5" id="KW-0732">Signal</keyword>
<name>A0AAV8Q3M2_ENSVE</name>
<evidence type="ECO:0000256" key="4">
    <source>
        <dbReference type="SAM" id="MobiDB-lite"/>
    </source>
</evidence>
<proteinExistence type="inferred from homology"/>
<dbReference type="AlphaFoldDB" id="A0AAV8Q3M2"/>
<evidence type="ECO:0008006" key="8">
    <source>
        <dbReference type="Google" id="ProtNLM"/>
    </source>
</evidence>
<dbReference type="PANTHER" id="PTHR34359">
    <property type="entry name" value="CLAVATA3/ESR (CLE)-RELATED PROTEIN 10"/>
    <property type="match status" value="1"/>
</dbReference>
<feature type="region of interest" description="Disordered" evidence="4">
    <location>
        <begin position="36"/>
        <end position="83"/>
    </location>
</feature>
<dbReference type="GO" id="GO:0030154">
    <property type="term" value="P:cell differentiation"/>
    <property type="evidence" value="ECO:0007669"/>
    <property type="project" value="UniProtKB-KW"/>
</dbReference>
<evidence type="ECO:0000256" key="1">
    <source>
        <dbReference type="ARBA" id="ARBA00005416"/>
    </source>
</evidence>
<feature type="signal peptide" evidence="5">
    <location>
        <begin position="1"/>
        <end position="33"/>
    </location>
</feature>
<comment type="caution">
    <text evidence="6">The sequence shown here is derived from an EMBL/GenBank/DDBJ whole genome shotgun (WGS) entry which is preliminary data.</text>
</comment>
<dbReference type="Proteomes" id="UP001222027">
    <property type="component" value="Unassembled WGS sequence"/>
</dbReference>
<dbReference type="PANTHER" id="PTHR34359:SF5">
    <property type="entry name" value="CLAVATA3_ESR (CLE)-RELATED PROTEIN 9"/>
    <property type="match status" value="1"/>
</dbReference>